<dbReference type="InterPro" id="IPR050807">
    <property type="entry name" value="TransReg_Diox_bact_type"/>
</dbReference>
<dbReference type="Pfam" id="PF01381">
    <property type="entry name" value="HTH_3"/>
    <property type="match status" value="1"/>
</dbReference>
<keyword evidence="1" id="KW-0238">DNA-binding</keyword>
<dbReference type="CDD" id="cd00093">
    <property type="entry name" value="HTH_XRE"/>
    <property type="match status" value="1"/>
</dbReference>
<dbReference type="PANTHER" id="PTHR46797">
    <property type="entry name" value="HTH-TYPE TRANSCRIPTIONAL REGULATOR"/>
    <property type="match status" value="1"/>
</dbReference>
<organism evidence="3 4">
    <name type="scientific">Metabacillus arenae</name>
    <dbReference type="NCBI Taxonomy" id="2771434"/>
    <lineage>
        <taxon>Bacteria</taxon>
        <taxon>Bacillati</taxon>
        <taxon>Bacillota</taxon>
        <taxon>Bacilli</taxon>
        <taxon>Bacillales</taxon>
        <taxon>Bacillaceae</taxon>
        <taxon>Metabacillus</taxon>
    </lineage>
</organism>
<evidence type="ECO:0000259" key="2">
    <source>
        <dbReference type="PROSITE" id="PS50943"/>
    </source>
</evidence>
<dbReference type="SUPFAM" id="SSF47413">
    <property type="entry name" value="lambda repressor-like DNA-binding domains"/>
    <property type="match status" value="1"/>
</dbReference>
<evidence type="ECO:0000313" key="4">
    <source>
        <dbReference type="Proteomes" id="UP000626844"/>
    </source>
</evidence>
<dbReference type="EMBL" id="JACXAI010000002">
    <property type="protein sequence ID" value="MBD1379140.1"/>
    <property type="molecule type" value="Genomic_DNA"/>
</dbReference>
<dbReference type="Gene3D" id="1.10.260.40">
    <property type="entry name" value="lambda repressor-like DNA-binding domains"/>
    <property type="match status" value="1"/>
</dbReference>
<name>A0A926NE32_9BACI</name>
<reference evidence="3" key="1">
    <citation type="submission" date="2020-09" db="EMBL/GenBank/DDBJ databases">
        <title>A novel bacterium of genus Bacillus, isolated from South China Sea.</title>
        <authorList>
            <person name="Huang H."/>
            <person name="Mo K."/>
            <person name="Hu Y."/>
        </authorList>
    </citation>
    <scope>NUCLEOTIDE SEQUENCE</scope>
    <source>
        <strain evidence="3">IB182487</strain>
    </source>
</reference>
<gene>
    <name evidence="3" type="ORF">IC621_02755</name>
</gene>
<proteinExistence type="predicted"/>
<feature type="domain" description="HTH cro/C1-type" evidence="2">
    <location>
        <begin position="11"/>
        <end position="65"/>
    </location>
</feature>
<dbReference type="RefSeq" id="WP_191155486.1">
    <property type="nucleotide sequence ID" value="NZ_JACXAI010000002.1"/>
</dbReference>
<dbReference type="AlphaFoldDB" id="A0A926NE32"/>
<keyword evidence="4" id="KW-1185">Reference proteome</keyword>
<dbReference type="GO" id="GO:0003677">
    <property type="term" value="F:DNA binding"/>
    <property type="evidence" value="ECO:0007669"/>
    <property type="project" value="UniProtKB-KW"/>
</dbReference>
<dbReference type="PANTHER" id="PTHR46797:SF1">
    <property type="entry name" value="METHYLPHOSPHONATE SYNTHASE"/>
    <property type="match status" value="1"/>
</dbReference>
<sequence length="110" mass="12986">MTHLEKLGKRLREIRIKRGLTLREVADVLLCDVSNLSKVERGLFDISTENLVILSKFYNVSPSYLLGMTEKETNIDDKLNEFDKWRLFINYCKRNRLDPEEALRILNNNK</sequence>
<dbReference type="GO" id="GO:0005829">
    <property type="term" value="C:cytosol"/>
    <property type="evidence" value="ECO:0007669"/>
    <property type="project" value="TreeGrafter"/>
</dbReference>
<comment type="caution">
    <text evidence="3">The sequence shown here is derived from an EMBL/GenBank/DDBJ whole genome shotgun (WGS) entry which is preliminary data.</text>
</comment>
<accession>A0A926NE32</accession>
<dbReference type="SMART" id="SM00530">
    <property type="entry name" value="HTH_XRE"/>
    <property type="match status" value="1"/>
</dbReference>
<protein>
    <submittedName>
        <fullName evidence="3">Helix-turn-helix transcriptional regulator</fullName>
    </submittedName>
</protein>
<evidence type="ECO:0000256" key="1">
    <source>
        <dbReference type="ARBA" id="ARBA00023125"/>
    </source>
</evidence>
<dbReference type="GO" id="GO:0003700">
    <property type="term" value="F:DNA-binding transcription factor activity"/>
    <property type="evidence" value="ECO:0007669"/>
    <property type="project" value="TreeGrafter"/>
</dbReference>
<dbReference type="PROSITE" id="PS50943">
    <property type="entry name" value="HTH_CROC1"/>
    <property type="match status" value="1"/>
</dbReference>
<dbReference type="InterPro" id="IPR001387">
    <property type="entry name" value="Cro/C1-type_HTH"/>
</dbReference>
<evidence type="ECO:0000313" key="3">
    <source>
        <dbReference type="EMBL" id="MBD1379140.1"/>
    </source>
</evidence>
<dbReference type="InterPro" id="IPR010982">
    <property type="entry name" value="Lambda_DNA-bd_dom_sf"/>
</dbReference>
<dbReference type="Proteomes" id="UP000626844">
    <property type="component" value="Unassembled WGS sequence"/>
</dbReference>